<evidence type="ECO:0000313" key="1">
    <source>
        <dbReference type="Proteomes" id="UP000887565"/>
    </source>
</evidence>
<dbReference type="SUPFAM" id="SSF52047">
    <property type="entry name" value="RNI-like"/>
    <property type="match status" value="2"/>
</dbReference>
<protein>
    <submittedName>
        <fullName evidence="2">F-box domain-containing protein</fullName>
    </submittedName>
</protein>
<sequence length="520" mass="60765">MGFFTDEVLSLVLPYFKFEELCAIECVSKNFQRLVISTCRLKKHLNLKFLQYLKLIDSNCFRKIEAYCKNLRGVELPTIDSEESFRIILECLKQLENLTSIAFIGDLTLPIVADFLCQRPNLEFLTLTYAQPADEDVSSSIIKIRSAISNMKYLKHLSIDSRFYPENFCSNSTLTHFKYNEDGIHTKIDWIKFFDRHPKLDSFGLKHHLWKEDTMLRCLSAKASDIKALELRFFDAYTEDINHRRTLPIIDWLINDLRKFVHLRKLILNLDTYSSSLELNTDLIFKNIVGSIPRLEVFEFGATDNHFQIVDSLDINHVQFLESITLSFYEITNRDLITLSRLPKLKTLCIDVCCINEDHANLASNRDSSITELKINRRLFEKQTPKIGSILQHIGWNLELLDLPVVHDKLLSPIFDFCPNLTSLIFHNVEMRRYCFSKTEKFNILEFLAIKMPSLLHVTLQFGQQTCSDKLLSKVRHYLTSAENLKSFLSTNLQLIRKLRKSPEIRRLKNDRRFDVDIAD</sequence>
<dbReference type="AlphaFoldDB" id="A0A915JYK8"/>
<name>A0A915JYK8_ROMCU</name>
<keyword evidence="1" id="KW-1185">Reference proteome</keyword>
<organism evidence="1 2">
    <name type="scientific">Romanomermis culicivorax</name>
    <name type="common">Nematode worm</name>
    <dbReference type="NCBI Taxonomy" id="13658"/>
    <lineage>
        <taxon>Eukaryota</taxon>
        <taxon>Metazoa</taxon>
        <taxon>Ecdysozoa</taxon>
        <taxon>Nematoda</taxon>
        <taxon>Enoplea</taxon>
        <taxon>Dorylaimia</taxon>
        <taxon>Mermithida</taxon>
        <taxon>Mermithoidea</taxon>
        <taxon>Mermithidae</taxon>
        <taxon>Romanomermis</taxon>
    </lineage>
</organism>
<evidence type="ECO:0000313" key="2">
    <source>
        <dbReference type="WBParaSite" id="nRc.2.0.1.t31551-RA"/>
    </source>
</evidence>
<dbReference type="WBParaSite" id="nRc.2.0.1.t31551-RA">
    <property type="protein sequence ID" value="nRc.2.0.1.t31551-RA"/>
    <property type="gene ID" value="nRc.2.0.1.g31551"/>
</dbReference>
<reference evidence="2" key="1">
    <citation type="submission" date="2022-11" db="UniProtKB">
        <authorList>
            <consortium name="WormBaseParasite"/>
        </authorList>
    </citation>
    <scope>IDENTIFICATION</scope>
</reference>
<dbReference type="InterPro" id="IPR032675">
    <property type="entry name" value="LRR_dom_sf"/>
</dbReference>
<dbReference type="Gene3D" id="3.80.10.10">
    <property type="entry name" value="Ribonuclease Inhibitor"/>
    <property type="match status" value="1"/>
</dbReference>
<proteinExistence type="predicted"/>
<accession>A0A915JYK8</accession>
<dbReference type="Proteomes" id="UP000887565">
    <property type="component" value="Unplaced"/>
</dbReference>